<dbReference type="Proteomes" id="UP000008064">
    <property type="component" value="Unassembled WGS sequence"/>
</dbReference>
<dbReference type="HOGENOM" id="CLU_2795513_0_0_1"/>
<dbReference type="KEGG" id="sla:SERLADRAFT_364622"/>
<dbReference type="GeneID" id="18810061"/>
<organism>
    <name type="scientific">Serpula lacrymans var. lacrymans (strain S7.9)</name>
    <name type="common">Dry rot fungus</name>
    <dbReference type="NCBI Taxonomy" id="578457"/>
    <lineage>
        <taxon>Eukaryota</taxon>
        <taxon>Fungi</taxon>
        <taxon>Dikarya</taxon>
        <taxon>Basidiomycota</taxon>
        <taxon>Agaricomycotina</taxon>
        <taxon>Agaricomycetes</taxon>
        <taxon>Agaricomycetidae</taxon>
        <taxon>Boletales</taxon>
        <taxon>Coniophorineae</taxon>
        <taxon>Serpulaceae</taxon>
        <taxon>Serpula</taxon>
    </lineage>
</organism>
<protein>
    <submittedName>
        <fullName evidence="1">Uncharacterized protein</fullName>
    </submittedName>
</protein>
<reference evidence="1" key="1">
    <citation type="submission" date="2011-04" db="EMBL/GenBank/DDBJ databases">
        <title>Evolution of plant cell wall degrading machinery underlies the functional diversity of forest fungi.</title>
        <authorList>
            <consortium name="US DOE Joint Genome Institute (JGI-PGF)"/>
            <person name="Eastwood D.C."/>
            <person name="Floudas D."/>
            <person name="Binder M."/>
            <person name="Majcherczyk A."/>
            <person name="Schneider P."/>
            <person name="Aerts A."/>
            <person name="Asiegbu F.O."/>
            <person name="Baker S.E."/>
            <person name="Barry K."/>
            <person name="Bendiksby M."/>
            <person name="Blumentritt M."/>
            <person name="Coutinho P.M."/>
            <person name="Cullen D."/>
            <person name="Cullen D."/>
            <person name="Gathman A."/>
            <person name="Goodell B."/>
            <person name="Henrissat B."/>
            <person name="Ihrmark K."/>
            <person name="Kauserud H."/>
            <person name="Kohler A."/>
            <person name="LaButti K."/>
            <person name="Lapidus A."/>
            <person name="Lavin J.L."/>
            <person name="Lee Y.-H."/>
            <person name="Lindquist E."/>
            <person name="Lilly W."/>
            <person name="Lucas S."/>
            <person name="Morin E."/>
            <person name="Murat C."/>
            <person name="Oguiza J.A."/>
            <person name="Park J."/>
            <person name="Pisabarro A.G."/>
            <person name="Riley R."/>
            <person name="Rosling A."/>
            <person name="Salamov A."/>
            <person name="Schmidt O."/>
            <person name="Schmutz J."/>
            <person name="Skrede I."/>
            <person name="Stenlid J."/>
            <person name="Wiebenga A."/>
            <person name="Xie X."/>
            <person name="Kues U."/>
            <person name="Hibbett D.S."/>
            <person name="Hoffmeister D."/>
            <person name="Hogberg N."/>
            <person name="Martin F."/>
            <person name="Grigoriev I.V."/>
            <person name="Watkinson S.C."/>
        </authorList>
    </citation>
    <scope>NUCLEOTIDE SEQUENCE</scope>
    <source>
        <strain evidence="1">S7.9</strain>
    </source>
</reference>
<proteinExistence type="predicted"/>
<gene>
    <name evidence="1" type="ORF">SERLADRAFT_364622</name>
</gene>
<evidence type="ECO:0000313" key="1">
    <source>
        <dbReference type="EMBL" id="EGO30902.1"/>
    </source>
</evidence>
<accession>F8NFT2</accession>
<sequence>MVFKKWRTCSFGDKHKGVEVEKILQTLCMLTNVQSKGWLFSGIFAREDQTAYHRDAADFHPNFMVVPC</sequence>
<dbReference type="AlphaFoldDB" id="F8NFT2"/>
<dbReference type="RefSeq" id="XP_007312786.1">
    <property type="nucleotide sequence ID" value="XM_007312724.1"/>
</dbReference>
<name>F8NFT2_SERL9</name>
<dbReference type="EMBL" id="GL945428">
    <property type="protein sequence ID" value="EGO30902.1"/>
    <property type="molecule type" value="Genomic_DNA"/>
</dbReference>